<feature type="domain" description="AB hydrolase-1" evidence="2">
    <location>
        <begin position="26"/>
        <end position="123"/>
    </location>
</feature>
<dbReference type="Gene3D" id="3.40.50.1820">
    <property type="entry name" value="alpha/beta hydrolase"/>
    <property type="match status" value="1"/>
</dbReference>
<keyword evidence="1" id="KW-0812">Transmembrane</keyword>
<dbReference type="AlphaFoldDB" id="A0A4R4B6S1"/>
<keyword evidence="1" id="KW-1133">Transmembrane helix</keyword>
<dbReference type="RefSeq" id="WP_131934386.1">
    <property type="nucleotide sequence ID" value="NZ_SMDF01000017.1"/>
</dbReference>
<proteinExistence type="predicted"/>
<name>A0A4R4B6S1_BACTU</name>
<protein>
    <submittedName>
        <fullName evidence="3">Pimeloyl-ACP methyl ester carboxylesterase</fullName>
    </submittedName>
</protein>
<dbReference type="InterPro" id="IPR000073">
    <property type="entry name" value="AB_hydrolase_1"/>
</dbReference>
<evidence type="ECO:0000313" key="3">
    <source>
        <dbReference type="EMBL" id="TCW50362.1"/>
    </source>
</evidence>
<gene>
    <name evidence="3" type="ORF">EC910_11787</name>
</gene>
<comment type="caution">
    <text evidence="3">The sequence shown here is derived from an EMBL/GenBank/DDBJ whole genome shotgun (WGS) entry which is preliminary data.</text>
</comment>
<dbReference type="EMBL" id="SMDG01000017">
    <property type="protein sequence ID" value="TCW50362.1"/>
    <property type="molecule type" value="Genomic_DNA"/>
</dbReference>
<accession>A0A4R4B6S1</accession>
<reference evidence="3 4" key="1">
    <citation type="submission" date="2019-03" db="EMBL/GenBank/DDBJ databases">
        <title>Above-ground endophytic microbial communities from plants in different locations in the United States.</title>
        <authorList>
            <person name="Frank C."/>
        </authorList>
    </citation>
    <scope>NUCLEOTIDE SEQUENCE [LARGE SCALE GENOMIC DNA]</scope>
    <source>
        <strain evidence="3 4">LP_2_YM</strain>
    </source>
</reference>
<dbReference type="PANTHER" id="PTHR46331:SF2">
    <property type="entry name" value="VALACYCLOVIR HYDROLASE"/>
    <property type="match status" value="1"/>
</dbReference>
<organism evidence="3 4">
    <name type="scientific">Bacillus thuringiensis</name>
    <dbReference type="NCBI Taxonomy" id="1428"/>
    <lineage>
        <taxon>Bacteria</taxon>
        <taxon>Bacillati</taxon>
        <taxon>Bacillota</taxon>
        <taxon>Bacilli</taxon>
        <taxon>Bacillales</taxon>
        <taxon>Bacillaceae</taxon>
        <taxon>Bacillus</taxon>
        <taxon>Bacillus cereus group</taxon>
    </lineage>
</organism>
<dbReference type="Proteomes" id="UP000295285">
    <property type="component" value="Unassembled WGS sequence"/>
</dbReference>
<evidence type="ECO:0000259" key="2">
    <source>
        <dbReference type="Pfam" id="PF00561"/>
    </source>
</evidence>
<dbReference type="Pfam" id="PF00561">
    <property type="entry name" value="Abhydrolase_1"/>
    <property type="match status" value="1"/>
</dbReference>
<evidence type="ECO:0000313" key="4">
    <source>
        <dbReference type="Proteomes" id="UP000295285"/>
    </source>
</evidence>
<evidence type="ECO:0000256" key="1">
    <source>
        <dbReference type="SAM" id="Phobius"/>
    </source>
</evidence>
<feature type="transmembrane region" description="Helical" evidence="1">
    <location>
        <begin position="132"/>
        <end position="151"/>
    </location>
</feature>
<dbReference type="SUPFAM" id="SSF53474">
    <property type="entry name" value="alpha/beta-Hydrolases"/>
    <property type="match status" value="1"/>
</dbReference>
<sequence>MEKERKYAIMADGSQIYYEKSGRGFPLFLLHGNSGSGKYFSKQVPELEKYFQIFLVDSRGHGRSTNVSKNLNFPLMVDDLKTIMLLENIRKADFLGFSDGANLAMMFTTSYPEYVHRLVLNAGNTKTSGVRFLVLAAIYAMYGFVFIPSLFSKKIQQKLSILSLLLHDIGVSELDLKQISCPTLILVGEHDIIKRKHSIYLAKIIPNASFVSVSGQGHTFARKNPQQFNQEILKFLKEKSS</sequence>
<keyword evidence="1" id="KW-0472">Membrane</keyword>
<dbReference type="PANTHER" id="PTHR46331">
    <property type="entry name" value="VALACYCLOVIR HYDROLASE"/>
    <property type="match status" value="1"/>
</dbReference>
<dbReference type="GO" id="GO:0017171">
    <property type="term" value="F:serine hydrolase activity"/>
    <property type="evidence" value="ECO:0007669"/>
    <property type="project" value="TreeGrafter"/>
</dbReference>
<dbReference type="InterPro" id="IPR029058">
    <property type="entry name" value="AB_hydrolase_fold"/>
</dbReference>